<evidence type="ECO:0000256" key="5">
    <source>
        <dbReference type="SAM" id="Phobius"/>
    </source>
</evidence>
<evidence type="ECO:0000256" key="2">
    <source>
        <dbReference type="ARBA" id="ARBA00022692"/>
    </source>
</evidence>
<dbReference type="GO" id="GO:0016874">
    <property type="term" value="F:ligase activity"/>
    <property type="evidence" value="ECO:0007669"/>
    <property type="project" value="UniProtKB-KW"/>
</dbReference>
<keyword evidence="7" id="KW-0436">Ligase</keyword>
<accession>A0ABW4QW36</accession>
<keyword evidence="8" id="KW-1185">Reference proteome</keyword>
<name>A0ABW4QW36_9BACT</name>
<dbReference type="Proteomes" id="UP001597197">
    <property type="component" value="Unassembled WGS sequence"/>
</dbReference>
<dbReference type="EMBL" id="JBHUFD010000005">
    <property type="protein sequence ID" value="MFD1873371.1"/>
    <property type="molecule type" value="Genomic_DNA"/>
</dbReference>
<dbReference type="InterPro" id="IPR051533">
    <property type="entry name" value="WaaL-like"/>
</dbReference>
<dbReference type="InterPro" id="IPR007016">
    <property type="entry name" value="O-antigen_ligase-rel_domated"/>
</dbReference>
<organism evidence="7 8">
    <name type="scientific">Hymenobacter bucti</name>
    <dbReference type="NCBI Taxonomy" id="1844114"/>
    <lineage>
        <taxon>Bacteria</taxon>
        <taxon>Pseudomonadati</taxon>
        <taxon>Bacteroidota</taxon>
        <taxon>Cytophagia</taxon>
        <taxon>Cytophagales</taxon>
        <taxon>Hymenobacteraceae</taxon>
        <taxon>Hymenobacter</taxon>
    </lineage>
</organism>
<dbReference type="PANTHER" id="PTHR37422:SF13">
    <property type="entry name" value="LIPOPOLYSACCHARIDE BIOSYNTHESIS PROTEIN PA4999-RELATED"/>
    <property type="match status" value="1"/>
</dbReference>
<proteinExistence type="predicted"/>
<dbReference type="RefSeq" id="WP_382314205.1">
    <property type="nucleotide sequence ID" value="NZ_JBHUFD010000005.1"/>
</dbReference>
<gene>
    <name evidence="7" type="ORF">ACFSDX_13085</name>
</gene>
<evidence type="ECO:0000256" key="4">
    <source>
        <dbReference type="ARBA" id="ARBA00023136"/>
    </source>
</evidence>
<evidence type="ECO:0000259" key="6">
    <source>
        <dbReference type="Pfam" id="PF04932"/>
    </source>
</evidence>
<keyword evidence="4 5" id="KW-0472">Membrane</keyword>
<comment type="subcellular location">
    <subcellularLocation>
        <location evidence="1">Membrane</location>
        <topology evidence="1">Multi-pass membrane protein</topology>
    </subcellularLocation>
</comment>
<feature type="transmembrane region" description="Helical" evidence="5">
    <location>
        <begin position="367"/>
        <end position="387"/>
    </location>
</feature>
<keyword evidence="3 5" id="KW-1133">Transmembrane helix</keyword>
<feature type="transmembrane region" description="Helical" evidence="5">
    <location>
        <begin position="61"/>
        <end position="78"/>
    </location>
</feature>
<evidence type="ECO:0000313" key="7">
    <source>
        <dbReference type="EMBL" id="MFD1873371.1"/>
    </source>
</evidence>
<comment type="caution">
    <text evidence="7">The sequence shown here is derived from an EMBL/GenBank/DDBJ whole genome shotgun (WGS) entry which is preliminary data.</text>
</comment>
<feature type="domain" description="O-antigen ligase-related" evidence="6">
    <location>
        <begin position="194"/>
        <end position="350"/>
    </location>
</feature>
<feature type="transmembrane region" description="Helical" evidence="5">
    <location>
        <begin position="231"/>
        <end position="249"/>
    </location>
</feature>
<sequence length="424" mass="46672">MQYYSSGRLSQHLLWLASLAGVVGLLASRALVALSPVVGVLAALANPQVRHLWPRYFRNGAAMRAAGMIVLLLLSGFYTSEWPVWRHEVFRSLTWLAVPLAFTLAVPLTGRQRWAVGVLFVAGTAAVGLATVGKYLLDPRAANEAIHIGHNVQAITRVFHIYFGVMLALAFFWGLLLRRSPWAERVAQRGLLVAALVAAGALHVLAYRTGLLVFYAALLAYVGHSLVRRNFVLSLGLLVLLALGPWLAYNTLDSVRERTRATIYDVQQFQEGRDLNNFSLSRRLTAIEAATLVIRQHWLLGVGQADTHAALMAQYRQNDFGLRPANRVDVHNQYLETLLGGGLVGLALWLAVLFWPFTQAWARRDPYLCFFVLVQATLMLGADILSLQTGLNLFVFGYGFLVVAGEARQQAAATLTTNSTRPGA</sequence>
<feature type="transmembrane region" description="Helical" evidence="5">
    <location>
        <begin position="114"/>
        <end position="137"/>
    </location>
</feature>
<feature type="transmembrane region" description="Helical" evidence="5">
    <location>
        <begin position="158"/>
        <end position="176"/>
    </location>
</feature>
<evidence type="ECO:0000313" key="8">
    <source>
        <dbReference type="Proteomes" id="UP001597197"/>
    </source>
</evidence>
<evidence type="ECO:0000256" key="1">
    <source>
        <dbReference type="ARBA" id="ARBA00004141"/>
    </source>
</evidence>
<dbReference type="PANTHER" id="PTHR37422">
    <property type="entry name" value="TEICHURONIC ACID BIOSYNTHESIS PROTEIN TUAE"/>
    <property type="match status" value="1"/>
</dbReference>
<dbReference type="Pfam" id="PF04932">
    <property type="entry name" value="Wzy_C"/>
    <property type="match status" value="1"/>
</dbReference>
<keyword evidence="2 5" id="KW-0812">Transmembrane</keyword>
<evidence type="ECO:0000256" key="3">
    <source>
        <dbReference type="ARBA" id="ARBA00022989"/>
    </source>
</evidence>
<reference evidence="8" key="1">
    <citation type="journal article" date="2019" name="Int. J. Syst. Evol. Microbiol.">
        <title>The Global Catalogue of Microorganisms (GCM) 10K type strain sequencing project: providing services to taxonomists for standard genome sequencing and annotation.</title>
        <authorList>
            <consortium name="The Broad Institute Genomics Platform"/>
            <consortium name="The Broad Institute Genome Sequencing Center for Infectious Disease"/>
            <person name="Wu L."/>
            <person name="Ma J."/>
        </authorList>
    </citation>
    <scope>NUCLEOTIDE SEQUENCE [LARGE SCALE GENOMIC DNA]</scope>
    <source>
        <strain evidence="8">CGMCC 1.15795</strain>
    </source>
</reference>
<feature type="transmembrane region" description="Helical" evidence="5">
    <location>
        <begin position="191"/>
        <end position="219"/>
    </location>
</feature>
<protein>
    <submittedName>
        <fullName evidence="7">O-antigen ligase family protein</fullName>
    </submittedName>
</protein>
<feature type="transmembrane region" description="Helical" evidence="5">
    <location>
        <begin position="337"/>
        <end position="355"/>
    </location>
</feature>
<feature type="transmembrane region" description="Helical" evidence="5">
    <location>
        <begin position="90"/>
        <end position="108"/>
    </location>
</feature>